<dbReference type="PANTHER" id="PTHR13833:SF73">
    <property type="entry name" value="NHL DOMAIN-CONTAINING PROTEIN"/>
    <property type="match status" value="1"/>
</dbReference>
<dbReference type="SUPFAM" id="SSF101898">
    <property type="entry name" value="NHL repeat"/>
    <property type="match status" value="1"/>
</dbReference>
<dbReference type="PANTHER" id="PTHR13833">
    <property type="match status" value="1"/>
</dbReference>
<dbReference type="EMBL" id="CP126660">
    <property type="protein sequence ID" value="WKA01399.1"/>
    <property type="molecule type" value="Genomic_DNA"/>
</dbReference>
<evidence type="ECO:0000313" key="2">
    <source>
        <dbReference type="EMBL" id="WKA01399.1"/>
    </source>
</evidence>
<dbReference type="Pfam" id="PF01436">
    <property type="entry name" value="NHL"/>
    <property type="match status" value="1"/>
</dbReference>
<dbReference type="InterPro" id="IPR001258">
    <property type="entry name" value="NHL_repeat"/>
</dbReference>
<evidence type="ECO:0000256" key="1">
    <source>
        <dbReference type="ARBA" id="ARBA00022737"/>
    </source>
</evidence>
<name>A0ABY9D199_VITVI</name>
<sequence>MEGNELGVVSHSIWVSEDGELFVVDAVKNNIVRITPPLSQYSKARLIAGSFQGHTGHVDGKPSDIRFNGPKGVTMDDKENVYVADSSNLAIRKIGDSGVTIIVGGKSNVARYGNGPREDAKFSRNFDVVYVRPTCTLLVVDRGNAALR</sequence>
<gene>
    <name evidence="2" type="ORF">VitviT2T_019681</name>
</gene>
<dbReference type="Proteomes" id="UP001227230">
    <property type="component" value="Chromosome 13"/>
</dbReference>
<keyword evidence="3" id="KW-1185">Reference proteome</keyword>
<protein>
    <recommendedName>
        <fullName evidence="4">NHL repeat-containing protein 2</fullName>
    </recommendedName>
</protein>
<dbReference type="Gene3D" id="2.120.10.30">
    <property type="entry name" value="TolB, C-terminal domain"/>
    <property type="match status" value="1"/>
</dbReference>
<evidence type="ECO:0008006" key="4">
    <source>
        <dbReference type="Google" id="ProtNLM"/>
    </source>
</evidence>
<evidence type="ECO:0000313" key="3">
    <source>
        <dbReference type="Proteomes" id="UP001227230"/>
    </source>
</evidence>
<proteinExistence type="predicted"/>
<keyword evidence="1" id="KW-0677">Repeat</keyword>
<accession>A0ABY9D199</accession>
<reference evidence="2 3" key="1">
    <citation type="journal article" date="2023" name="Hortic Res">
        <title>The complete reference genome for grapevine (Vitis vinifera L.) genetics and breeding.</title>
        <authorList>
            <person name="Shi X."/>
            <person name="Cao S."/>
            <person name="Wang X."/>
            <person name="Huang S."/>
            <person name="Wang Y."/>
            <person name="Liu Z."/>
            <person name="Liu W."/>
            <person name="Leng X."/>
            <person name="Peng Y."/>
            <person name="Wang N."/>
            <person name="Wang Y."/>
            <person name="Ma Z."/>
            <person name="Xu X."/>
            <person name="Zhang F."/>
            <person name="Xue H."/>
            <person name="Zhong H."/>
            <person name="Wang Y."/>
            <person name="Zhang K."/>
            <person name="Velt A."/>
            <person name="Avia K."/>
            <person name="Holtgrawe D."/>
            <person name="Grimplet J."/>
            <person name="Matus J.T."/>
            <person name="Ware D."/>
            <person name="Wu X."/>
            <person name="Wang H."/>
            <person name="Liu C."/>
            <person name="Fang Y."/>
            <person name="Rustenholz C."/>
            <person name="Cheng Z."/>
            <person name="Xiao H."/>
            <person name="Zhou Y."/>
        </authorList>
    </citation>
    <scope>NUCLEOTIDE SEQUENCE [LARGE SCALE GENOMIC DNA]</scope>
    <source>
        <strain evidence="3">cv. Pinot noir / PN40024</strain>
        <tissue evidence="2">Leaf</tissue>
    </source>
</reference>
<organism evidence="2 3">
    <name type="scientific">Vitis vinifera</name>
    <name type="common">Grape</name>
    <dbReference type="NCBI Taxonomy" id="29760"/>
    <lineage>
        <taxon>Eukaryota</taxon>
        <taxon>Viridiplantae</taxon>
        <taxon>Streptophyta</taxon>
        <taxon>Embryophyta</taxon>
        <taxon>Tracheophyta</taxon>
        <taxon>Spermatophyta</taxon>
        <taxon>Magnoliopsida</taxon>
        <taxon>eudicotyledons</taxon>
        <taxon>Gunneridae</taxon>
        <taxon>Pentapetalae</taxon>
        <taxon>rosids</taxon>
        <taxon>Vitales</taxon>
        <taxon>Vitaceae</taxon>
        <taxon>Viteae</taxon>
        <taxon>Vitis</taxon>
    </lineage>
</organism>
<dbReference type="InterPro" id="IPR011042">
    <property type="entry name" value="6-blade_b-propeller_TolB-like"/>
</dbReference>